<gene>
    <name evidence="2" type="primary">asbD</name>
    <name evidence="2" type="ORF">UFB30_00775</name>
</gene>
<dbReference type="Pfam" id="PF00550">
    <property type="entry name" value="PP-binding"/>
    <property type="match status" value="1"/>
</dbReference>
<organism evidence="2 3">
    <name type="scientific">Jeotgalibacillus haloalkalitolerans</name>
    <dbReference type="NCBI Taxonomy" id="3104292"/>
    <lineage>
        <taxon>Bacteria</taxon>
        <taxon>Bacillati</taxon>
        <taxon>Bacillota</taxon>
        <taxon>Bacilli</taxon>
        <taxon>Bacillales</taxon>
        <taxon>Caryophanaceae</taxon>
        <taxon>Jeotgalibacillus</taxon>
    </lineage>
</organism>
<accession>A0ABU5KIH6</accession>
<sequence length="90" mass="10256">MTKEAYINLIERLIKEELELAAADSFHPHARLNEDLYIDSVMMLELILCLELEAGVSIPDEAISPKDFYTVDSLADFLMRQSEREGATHD</sequence>
<comment type="caution">
    <text evidence="2">The sequence shown here is derived from an EMBL/GenBank/DDBJ whole genome shotgun (WGS) entry which is preliminary data.</text>
</comment>
<protein>
    <submittedName>
        <fullName evidence="2">Petrobactin biosynthesis protein AsbD</fullName>
    </submittedName>
</protein>
<dbReference type="NCBIfam" id="NF005798">
    <property type="entry name" value="PRK07639.1"/>
    <property type="match status" value="1"/>
</dbReference>
<feature type="domain" description="Carrier" evidence="1">
    <location>
        <begin position="4"/>
        <end position="82"/>
    </location>
</feature>
<dbReference type="RefSeq" id="WP_322419764.1">
    <property type="nucleotide sequence ID" value="NZ_JAXQNN010000001.1"/>
</dbReference>
<dbReference type="EMBL" id="JAXQNN010000001">
    <property type="protein sequence ID" value="MDZ5710726.1"/>
    <property type="molecule type" value="Genomic_DNA"/>
</dbReference>
<proteinExistence type="predicted"/>
<reference evidence="2 3" key="1">
    <citation type="submission" date="2023-12" db="EMBL/GenBank/DDBJ databases">
        <title>Jeotgalibacillus haloalkaliphilus sp. nov., a novel salt-tolerant bacteria, isolated from the estuary of the Fenhe River into the Yellow River.</title>
        <authorList>
            <person name="Li Y."/>
        </authorList>
    </citation>
    <scope>NUCLEOTIDE SEQUENCE [LARGE SCALE GENOMIC DNA]</scope>
    <source>
        <strain evidence="2 3">HH7-29</strain>
    </source>
</reference>
<evidence type="ECO:0000259" key="1">
    <source>
        <dbReference type="PROSITE" id="PS50075"/>
    </source>
</evidence>
<dbReference type="InterPro" id="IPR009081">
    <property type="entry name" value="PP-bd_ACP"/>
</dbReference>
<dbReference type="Proteomes" id="UP001292084">
    <property type="component" value="Unassembled WGS sequence"/>
</dbReference>
<dbReference type="SUPFAM" id="SSF47336">
    <property type="entry name" value="ACP-like"/>
    <property type="match status" value="1"/>
</dbReference>
<keyword evidence="3" id="KW-1185">Reference proteome</keyword>
<evidence type="ECO:0000313" key="2">
    <source>
        <dbReference type="EMBL" id="MDZ5710726.1"/>
    </source>
</evidence>
<dbReference type="InterPro" id="IPR036736">
    <property type="entry name" value="ACP-like_sf"/>
</dbReference>
<name>A0ABU5KIH6_9BACL</name>
<dbReference type="PROSITE" id="PS50075">
    <property type="entry name" value="CARRIER"/>
    <property type="match status" value="1"/>
</dbReference>
<evidence type="ECO:0000313" key="3">
    <source>
        <dbReference type="Proteomes" id="UP001292084"/>
    </source>
</evidence>
<dbReference type="Gene3D" id="1.10.1200.10">
    <property type="entry name" value="ACP-like"/>
    <property type="match status" value="1"/>
</dbReference>